<protein>
    <recommendedName>
        <fullName evidence="4">Holin</fullName>
    </recommendedName>
</protein>
<name>A0ABY4A3D8_9BURK</name>
<reference evidence="2 3" key="1">
    <citation type="submission" date="2020-10" db="EMBL/GenBank/DDBJ databases">
        <title>Genome analysis of Massilia species.</title>
        <authorList>
            <person name="Jung D.-H."/>
        </authorList>
    </citation>
    <scope>NUCLEOTIDE SEQUENCE [LARGE SCALE GENOMIC DNA]</scope>
    <source>
        <strain evidence="3">sipir</strain>
    </source>
</reference>
<keyword evidence="1" id="KW-0472">Membrane</keyword>
<evidence type="ECO:0000313" key="2">
    <source>
        <dbReference type="EMBL" id="UOD29283.1"/>
    </source>
</evidence>
<keyword evidence="3" id="KW-1185">Reference proteome</keyword>
<proteinExistence type="predicted"/>
<dbReference type="EMBL" id="CP063361">
    <property type="protein sequence ID" value="UOD29283.1"/>
    <property type="molecule type" value="Genomic_DNA"/>
</dbReference>
<keyword evidence="1" id="KW-1133">Transmembrane helix</keyword>
<evidence type="ECO:0000256" key="1">
    <source>
        <dbReference type="SAM" id="Phobius"/>
    </source>
</evidence>
<evidence type="ECO:0008006" key="4">
    <source>
        <dbReference type="Google" id="ProtNLM"/>
    </source>
</evidence>
<sequence length="63" mass="6899">MKEFAKFFTGVAANQALTHGALAATGVQFSLFGISYDQRINTTSAIVWAVLVALLIYYAWGKR</sequence>
<feature type="transmembrane region" description="Helical" evidence="1">
    <location>
        <begin position="39"/>
        <end position="60"/>
    </location>
</feature>
<organism evidence="2 3">
    <name type="scientific">Massilia violaceinigra</name>
    <dbReference type="NCBI Taxonomy" id="2045208"/>
    <lineage>
        <taxon>Bacteria</taxon>
        <taxon>Pseudomonadati</taxon>
        <taxon>Pseudomonadota</taxon>
        <taxon>Betaproteobacteria</taxon>
        <taxon>Burkholderiales</taxon>
        <taxon>Oxalobacteraceae</taxon>
        <taxon>Telluria group</taxon>
        <taxon>Massilia</taxon>
    </lineage>
</organism>
<gene>
    <name evidence="2" type="ORF">INH39_28370</name>
</gene>
<dbReference type="Proteomes" id="UP000831532">
    <property type="component" value="Chromosome"/>
</dbReference>
<accession>A0ABY4A3D8</accession>
<dbReference type="RefSeq" id="WP_243490512.1">
    <property type="nucleotide sequence ID" value="NZ_CP063361.1"/>
</dbReference>
<keyword evidence="1" id="KW-0812">Transmembrane</keyword>
<evidence type="ECO:0000313" key="3">
    <source>
        <dbReference type="Proteomes" id="UP000831532"/>
    </source>
</evidence>